<protein>
    <submittedName>
        <fullName evidence="1">Uncharacterized protein</fullName>
    </submittedName>
</protein>
<dbReference type="Proteomes" id="UP000616151">
    <property type="component" value="Unassembled WGS sequence"/>
</dbReference>
<sequence length="312" mass="34253">MEPTYNLVLYHVPTRQCISDFMVIRNMMVGRANDIQVHIISAGGVIPAEFWTKAAKRPTLIFSPSYLARIDVPARGTRLMSAGVSKLEELRLLAGTGAATPETHVITPDLKLDEAEWGPFTVVKPNKGLQGRGVRLMRTRDVKWTNTAKLPKDDPRHGVDLLAQRYVDTGPLVTCYRVFTVLGRPIYSVTSTAVEPRAPLDQAGDDTLDIAVAANGMPRKVALANDPEVIALAKSIHKEVPYLPVMGIDIIREHGTGKLFALEYNSGGGVWHLSSGHGLKQQHTHGIDYYRQFNALETITDALIEATRTLAA</sequence>
<keyword evidence="2" id="KW-1185">Reference proteome</keyword>
<gene>
    <name evidence="1" type="ORF">JHL16_16035</name>
</gene>
<evidence type="ECO:0000313" key="2">
    <source>
        <dbReference type="Proteomes" id="UP000616151"/>
    </source>
</evidence>
<dbReference type="EMBL" id="JAENHL010000007">
    <property type="protein sequence ID" value="MBK1867867.1"/>
    <property type="molecule type" value="Genomic_DNA"/>
</dbReference>
<evidence type="ECO:0000313" key="1">
    <source>
        <dbReference type="EMBL" id="MBK1867867.1"/>
    </source>
</evidence>
<name>A0ACC5R5D2_9HYPH</name>
<accession>A0ACC5R5D2</accession>
<comment type="caution">
    <text evidence="1">The sequence shown here is derived from an EMBL/GenBank/DDBJ whole genome shotgun (WGS) entry which is preliminary data.</text>
</comment>
<proteinExistence type="predicted"/>
<organism evidence="1 2">
    <name type="scientific">Taklimakanibacter albus</name>
    <dbReference type="NCBI Taxonomy" id="2800327"/>
    <lineage>
        <taxon>Bacteria</taxon>
        <taxon>Pseudomonadati</taxon>
        <taxon>Pseudomonadota</taxon>
        <taxon>Alphaproteobacteria</taxon>
        <taxon>Hyphomicrobiales</taxon>
        <taxon>Aestuariivirgaceae</taxon>
        <taxon>Taklimakanibacter</taxon>
    </lineage>
</organism>
<reference evidence="1" key="1">
    <citation type="submission" date="2021-01" db="EMBL/GenBank/DDBJ databases">
        <authorList>
            <person name="Sun Q."/>
        </authorList>
    </citation>
    <scope>NUCLEOTIDE SEQUENCE</scope>
    <source>
        <strain evidence="1">YIM B02566</strain>
    </source>
</reference>